<evidence type="ECO:0008006" key="4">
    <source>
        <dbReference type="Google" id="ProtNLM"/>
    </source>
</evidence>
<sequence>MYRWTACLLLFVLLLTGCGLTAEDEAEEAETKAEREARIQEMTAEEILKNVRNAMEEMKGTRWKRVVRHQFVFKGQPDKNTRVEQKQTVEVTHRPYHLHQDGTLTVNQEYVSETIPQRQYVTGKKAYVFKRNQWFESEVDENGKGFKEDQTPLEWLKEVSAFAAGADVKQKKSQIGITLYPSSSRLKSSIDWTPASLAGIPANKDTAVAKPVAKVRLWVDKKTFRLVKAEQVMEYTLRLDKQQVNVRQKKVIRLDGKVNKISVPEKIRQSAVPVSSSNK</sequence>
<evidence type="ECO:0000313" key="2">
    <source>
        <dbReference type="EMBL" id="SDC03327.1"/>
    </source>
</evidence>
<dbReference type="PROSITE" id="PS51257">
    <property type="entry name" value="PROKAR_LIPOPROTEIN"/>
    <property type="match status" value="1"/>
</dbReference>
<dbReference type="Proteomes" id="UP000199387">
    <property type="component" value="Unassembled WGS sequence"/>
</dbReference>
<dbReference type="InterPro" id="IPR046720">
    <property type="entry name" value="DUF6612"/>
</dbReference>
<feature type="signal peptide" evidence="1">
    <location>
        <begin position="1"/>
        <end position="22"/>
    </location>
</feature>
<name>A0A1G6I9X5_9BACL</name>
<keyword evidence="3" id="KW-1185">Reference proteome</keyword>
<evidence type="ECO:0000313" key="3">
    <source>
        <dbReference type="Proteomes" id="UP000199387"/>
    </source>
</evidence>
<keyword evidence="1" id="KW-0732">Signal</keyword>
<proteinExistence type="predicted"/>
<dbReference type="Pfam" id="PF20316">
    <property type="entry name" value="DUF6612"/>
    <property type="match status" value="1"/>
</dbReference>
<dbReference type="AlphaFoldDB" id="A0A1G6I9X5"/>
<evidence type="ECO:0000256" key="1">
    <source>
        <dbReference type="SAM" id="SignalP"/>
    </source>
</evidence>
<gene>
    <name evidence="2" type="ORF">SAMN04488112_102134</name>
</gene>
<organism evidence="2 3">
    <name type="scientific">Melghirimyces thermohalophilus</name>
    <dbReference type="NCBI Taxonomy" id="1236220"/>
    <lineage>
        <taxon>Bacteria</taxon>
        <taxon>Bacillati</taxon>
        <taxon>Bacillota</taxon>
        <taxon>Bacilli</taxon>
        <taxon>Bacillales</taxon>
        <taxon>Thermoactinomycetaceae</taxon>
        <taxon>Melghirimyces</taxon>
    </lineage>
</organism>
<accession>A0A1G6I9X5</accession>
<dbReference type="EMBL" id="FMZA01000002">
    <property type="protein sequence ID" value="SDC03327.1"/>
    <property type="molecule type" value="Genomic_DNA"/>
</dbReference>
<dbReference type="OrthoDB" id="2989430at2"/>
<feature type="chain" id="PRO_5039211087" description="Outer membrane lipoprotein-sorting protein" evidence="1">
    <location>
        <begin position="23"/>
        <end position="279"/>
    </location>
</feature>
<reference evidence="2 3" key="1">
    <citation type="submission" date="2016-10" db="EMBL/GenBank/DDBJ databases">
        <authorList>
            <person name="de Groot N.N."/>
        </authorList>
    </citation>
    <scope>NUCLEOTIDE SEQUENCE [LARGE SCALE GENOMIC DNA]</scope>
    <source>
        <strain evidence="2 3">DSM 45514</strain>
    </source>
</reference>
<protein>
    <recommendedName>
        <fullName evidence="4">Outer membrane lipoprotein-sorting protein</fullName>
    </recommendedName>
</protein>
<dbReference type="RefSeq" id="WP_091566097.1">
    <property type="nucleotide sequence ID" value="NZ_FMZA01000002.1"/>
</dbReference>